<name>A0A0F9SK23_9ZZZZ</name>
<gene>
    <name evidence="1" type="ORF">LCGC14_0461570</name>
</gene>
<accession>A0A0F9SK23</accession>
<proteinExistence type="predicted"/>
<sequence length="252" mass="27240">MGLKVKAFDIALKRAVEHDGGTGVLGGCDLAGVFRRAPSTREVVREVKTHTIETLTAWLHRGVLASKLLSGQYCTTMGVARSEERCRALENGVGDRLLAKVERSPEGCWIWAGHAGRGHTCPQPKLGLGGTSVSARRAAVELTYGAVPDGIQIFNICGDQLCLAPEHQGARPQRWNVQQVGHPSGIHCGNARINFEIAQEIREAYTTQPRRVRGGRGVSLVELAAQHDISISTVRQVLTGRTWRRPDEGGGA</sequence>
<reference evidence="1" key="1">
    <citation type="journal article" date="2015" name="Nature">
        <title>Complex archaea that bridge the gap between prokaryotes and eukaryotes.</title>
        <authorList>
            <person name="Spang A."/>
            <person name="Saw J.H."/>
            <person name="Jorgensen S.L."/>
            <person name="Zaremba-Niedzwiedzka K."/>
            <person name="Martijn J."/>
            <person name="Lind A.E."/>
            <person name="van Eijk R."/>
            <person name="Schleper C."/>
            <person name="Guy L."/>
            <person name="Ettema T.J."/>
        </authorList>
    </citation>
    <scope>NUCLEOTIDE SEQUENCE</scope>
</reference>
<dbReference type="AlphaFoldDB" id="A0A0F9SK23"/>
<organism evidence="1">
    <name type="scientific">marine sediment metagenome</name>
    <dbReference type="NCBI Taxonomy" id="412755"/>
    <lineage>
        <taxon>unclassified sequences</taxon>
        <taxon>metagenomes</taxon>
        <taxon>ecological metagenomes</taxon>
    </lineage>
</organism>
<dbReference type="EMBL" id="LAZR01000475">
    <property type="protein sequence ID" value="KKN67414.1"/>
    <property type="molecule type" value="Genomic_DNA"/>
</dbReference>
<evidence type="ECO:0000313" key="1">
    <source>
        <dbReference type="EMBL" id="KKN67414.1"/>
    </source>
</evidence>
<protein>
    <submittedName>
        <fullName evidence="1">Uncharacterized protein</fullName>
    </submittedName>
</protein>
<comment type="caution">
    <text evidence="1">The sequence shown here is derived from an EMBL/GenBank/DDBJ whole genome shotgun (WGS) entry which is preliminary data.</text>
</comment>